<proteinExistence type="predicted"/>
<gene>
    <name evidence="2" type="ORF">PV11_06240</name>
</gene>
<dbReference type="InterPro" id="IPR022024">
    <property type="entry name" value="DUF3602"/>
</dbReference>
<reference evidence="2 3" key="1">
    <citation type="submission" date="2015-01" db="EMBL/GenBank/DDBJ databases">
        <title>The Genome Sequence of Exophiala sideris CBS121828.</title>
        <authorList>
            <consortium name="The Broad Institute Genomics Platform"/>
            <person name="Cuomo C."/>
            <person name="de Hoog S."/>
            <person name="Gorbushina A."/>
            <person name="Stielow B."/>
            <person name="Teixiera M."/>
            <person name="Abouelleil A."/>
            <person name="Chapman S.B."/>
            <person name="Priest M."/>
            <person name="Young S.K."/>
            <person name="Wortman J."/>
            <person name="Nusbaum C."/>
            <person name="Birren B."/>
        </authorList>
    </citation>
    <scope>NUCLEOTIDE SEQUENCE [LARGE SCALE GENOMIC DNA]</scope>
    <source>
        <strain evidence="2 3">CBS 121828</strain>
    </source>
</reference>
<evidence type="ECO:0000256" key="1">
    <source>
        <dbReference type="SAM" id="MobiDB-lite"/>
    </source>
</evidence>
<sequence>MVSQQSWADWLLDSYASSVSPIVSDSPYRHHDDSHSISDDSYSTSPSNQNSLSPMSSTSNSSAYGPYVRTGRGGAGNFNWQTELKPARSPDLDLEMQTTKHSSLTERRKAAARLESIDTKHAMRLRQQSAQHLSVGRGGAGNYASGAEIAQAKRSPSLPLSIGSSRPVSPPSAGAIHAGRGGAGNYEAAAAFGGRIESGKDAKERLAAEHRREQIAVEVDGLLQPPPEAFLGGRRKSEAEFECV</sequence>
<dbReference type="OrthoDB" id="4159136at2759"/>
<dbReference type="PANTHER" id="PTHR34693">
    <property type="entry name" value="PROTEIN PAR32"/>
    <property type="match status" value="1"/>
</dbReference>
<evidence type="ECO:0000313" key="2">
    <source>
        <dbReference type="EMBL" id="KIV78603.1"/>
    </source>
</evidence>
<dbReference type="AlphaFoldDB" id="A0A0D1YUT2"/>
<dbReference type="Proteomes" id="UP000053599">
    <property type="component" value="Unassembled WGS sequence"/>
</dbReference>
<organism evidence="2 3">
    <name type="scientific">Exophiala sideris</name>
    <dbReference type="NCBI Taxonomy" id="1016849"/>
    <lineage>
        <taxon>Eukaryota</taxon>
        <taxon>Fungi</taxon>
        <taxon>Dikarya</taxon>
        <taxon>Ascomycota</taxon>
        <taxon>Pezizomycotina</taxon>
        <taxon>Eurotiomycetes</taxon>
        <taxon>Chaetothyriomycetidae</taxon>
        <taxon>Chaetothyriales</taxon>
        <taxon>Herpotrichiellaceae</taxon>
        <taxon>Exophiala</taxon>
    </lineage>
</organism>
<dbReference type="PANTHER" id="PTHR34693:SF1">
    <property type="entry name" value="PROTEIN PAR32"/>
    <property type="match status" value="1"/>
</dbReference>
<name>A0A0D1YUT2_9EURO</name>
<dbReference type="HOGENOM" id="CLU_1094150_0_0_1"/>
<dbReference type="EMBL" id="KN846953">
    <property type="protein sequence ID" value="KIV78603.1"/>
    <property type="molecule type" value="Genomic_DNA"/>
</dbReference>
<dbReference type="InterPro" id="IPR053203">
    <property type="entry name" value="Cisplatin_resist-associated"/>
</dbReference>
<feature type="compositionally biased region" description="Basic and acidic residues" evidence="1">
    <location>
        <begin position="27"/>
        <end position="38"/>
    </location>
</feature>
<protein>
    <submittedName>
        <fullName evidence="2">Uncharacterized protein</fullName>
    </submittedName>
</protein>
<dbReference type="Pfam" id="PF12223">
    <property type="entry name" value="DUF3602"/>
    <property type="match status" value="1"/>
</dbReference>
<accession>A0A0D1YUT2</accession>
<feature type="region of interest" description="Disordered" evidence="1">
    <location>
        <begin position="152"/>
        <end position="176"/>
    </location>
</feature>
<feature type="region of interest" description="Disordered" evidence="1">
    <location>
        <begin position="20"/>
        <end position="107"/>
    </location>
</feature>
<feature type="compositionally biased region" description="Low complexity" evidence="1">
    <location>
        <begin position="39"/>
        <end position="62"/>
    </location>
</feature>
<evidence type="ECO:0000313" key="3">
    <source>
        <dbReference type="Proteomes" id="UP000053599"/>
    </source>
</evidence>